<gene>
    <name evidence="1" type="ORF">RPERSI_LOCUS23708</name>
</gene>
<organism evidence="1 2">
    <name type="scientific">Racocetra persica</name>
    <dbReference type="NCBI Taxonomy" id="160502"/>
    <lineage>
        <taxon>Eukaryota</taxon>
        <taxon>Fungi</taxon>
        <taxon>Fungi incertae sedis</taxon>
        <taxon>Mucoromycota</taxon>
        <taxon>Glomeromycotina</taxon>
        <taxon>Glomeromycetes</taxon>
        <taxon>Diversisporales</taxon>
        <taxon>Gigasporaceae</taxon>
        <taxon>Racocetra</taxon>
    </lineage>
</organism>
<protein>
    <submittedName>
        <fullName evidence="1">23525_t:CDS:1</fullName>
    </submittedName>
</protein>
<proteinExistence type="predicted"/>
<feature type="non-terminal residue" evidence="1">
    <location>
        <position position="1"/>
    </location>
</feature>
<reference evidence="1" key="1">
    <citation type="submission" date="2021-06" db="EMBL/GenBank/DDBJ databases">
        <authorList>
            <person name="Kallberg Y."/>
            <person name="Tangrot J."/>
            <person name="Rosling A."/>
        </authorList>
    </citation>
    <scope>NUCLEOTIDE SEQUENCE</scope>
    <source>
        <strain evidence="1">MA461A</strain>
    </source>
</reference>
<comment type="caution">
    <text evidence="1">The sequence shown here is derived from an EMBL/GenBank/DDBJ whole genome shotgun (WGS) entry which is preliminary data.</text>
</comment>
<evidence type="ECO:0000313" key="1">
    <source>
        <dbReference type="EMBL" id="CAG8813177.1"/>
    </source>
</evidence>
<name>A0ACA9RXS8_9GLOM</name>
<evidence type="ECO:0000313" key="2">
    <source>
        <dbReference type="Proteomes" id="UP000789920"/>
    </source>
</evidence>
<sequence>KNSFEDYDQQPLSALIGPFKSNLDICLYLSKTDKFDTLSER</sequence>
<feature type="non-terminal residue" evidence="1">
    <location>
        <position position="41"/>
    </location>
</feature>
<accession>A0ACA9RXS8</accession>
<dbReference type="Proteomes" id="UP000789920">
    <property type="component" value="Unassembled WGS sequence"/>
</dbReference>
<keyword evidence="2" id="KW-1185">Reference proteome</keyword>
<dbReference type="EMBL" id="CAJVQC010074622">
    <property type="protein sequence ID" value="CAG8813177.1"/>
    <property type="molecule type" value="Genomic_DNA"/>
</dbReference>